<keyword evidence="1" id="KW-0812">Transmembrane</keyword>
<proteinExistence type="predicted"/>
<accession>A0A2A3TTA2</accession>
<dbReference type="Proteomes" id="UP000217918">
    <property type="component" value="Unassembled WGS sequence"/>
</dbReference>
<keyword evidence="1" id="KW-1133">Transmembrane helix</keyword>
<protein>
    <submittedName>
        <fullName evidence="2">Uncharacterized protein</fullName>
    </submittedName>
</protein>
<dbReference type="AlphaFoldDB" id="A0A2A3TTA2"/>
<comment type="caution">
    <text evidence="2">The sequence shown here is derived from an EMBL/GenBank/DDBJ whole genome shotgun (WGS) entry which is preliminary data.</text>
</comment>
<gene>
    <name evidence="2" type="ORF">CNR29_02790</name>
</gene>
<reference evidence="2 3" key="1">
    <citation type="submission" date="2017-09" db="EMBL/GenBank/DDBJ databases">
        <title>Genome sequence of Lactobacillus brevis D7.</title>
        <authorList>
            <person name="Kwon M.-S."/>
            <person name="Lim S.K."/>
            <person name="Choi H.-J."/>
        </authorList>
    </citation>
    <scope>NUCLEOTIDE SEQUENCE [LARGE SCALE GENOMIC DNA]</scope>
    <source>
        <strain evidence="2 3">D7</strain>
    </source>
</reference>
<keyword evidence="1" id="KW-0472">Membrane</keyword>
<feature type="transmembrane region" description="Helical" evidence="1">
    <location>
        <begin position="33"/>
        <end position="56"/>
    </location>
</feature>
<dbReference type="RefSeq" id="WP_021740998.1">
    <property type="nucleotide sequence ID" value="NZ_CAKMBH010000007.1"/>
</dbReference>
<feature type="transmembrane region" description="Helical" evidence="1">
    <location>
        <begin position="7"/>
        <end position="27"/>
    </location>
</feature>
<evidence type="ECO:0000313" key="3">
    <source>
        <dbReference type="Proteomes" id="UP000217918"/>
    </source>
</evidence>
<evidence type="ECO:0000256" key="1">
    <source>
        <dbReference type="SAM" id="Phobius"/>
    </source>
</evidence>
<sequence>MAQVIGEYGLLGFISIVGIVTIVNGSSYRKESLWLQLSGWLNVGCLLIGWLSFFLLRPLFSDIIAVLAGIIWLAALEHGWAMGRIHWQHHVARLAVLLILVSLAID</sequence>
<name>A0A2A3TTA2_LEVBR</name>
<evidence type="ECO:0000313" key="2">
    <source>
        <dbReference type="EMBL" id="PBQ23003.1"/>
    </source>
</evidence>
<organism evidence="2 3">
    <name type="scientific">Levilactobacillus brevis</name>
    <name type="common">Lactobacillus brevis</name>
    <dbReference type="NCBI Taxonomy" id="1580"/>
    <lineage>
        <taxon>Bacteria</taxon>
        <taxon>Bacillati</taxon>
        <taxon>Bacillota</taxon>
        <taxon>Bacilli</taxon>
        <taxon>Lactobacillales</taxon>
        <taxon>Lactobacillaceae</taxon>
        <taxon>Levilactobacillus</taxon>
    </lineage>
</organism>
<feature type="transmembrane region" description="Helical" evidence="1">
    <location>
        <begin position="63"/>
        <end position="81"/>
    </location>
</feature>
<dbReference type="EMBL" id="NVYO01000001">
    <property type="protein sequence ID" value="PBQ23003.1"/>
    <property type="molecule type" value="Genomic_DNA"/>
</dbReference>
<dbReference type="GeneID" id="56992278"/>